<name>X1DNI1_9ZZZZ</name>
<protein>
    <submittedName>
        <fullName evidence="1">Uncharacterized protein</fullName>
    </submittedName>
</protein>
<gene>
    <name evidence="1" type="ORF">S01H4_61308</name>
</gene>
<sequence>YIKEEYKPHYHNEARHVIEVSKNRTKGALRALQGRYIDINNKAALNLSDKGKPTIRSAIAIYDKSIEILQQYIEQTEGKQKRKE</sequence>
<evidence type="ECO:0000313" key="1">
    <source>
        <dbReference type="EMBL" id="GAH09820.1"/>
    </source>
</evidence>
<feature type="non-terminal residue" evidence="1">
    <location>
        <position position="1"/>
    </location>
</feature>
<dbReference type="EMBL" id="BART01036323">
    <property type="protein sequence ID" value="GAH09820.1"/>
    <property type="molecule type" value="Genomic_DNA"/>
</dbReference>
<organism evidence="1">
    <name type="scientific">marine sediment metagenome</name>
    <dbReference type="NCBI Taxonomy" id="412755"/>
    <lineage>
        <taxon>unclassified sequences</taxon>
        <taxon>metagenomes</taxon>
        <taxon>ecological metagenomes</taxon>
    </lineage>
</organism>
<comment type="caution">
    <text evidence="1">The sequence shown here is derived from an EMBL/GenBank/DDBJ whole genome shotgun (WGS) entry which is preliminary data.</text>
</comment>
<proteinExistence type="predicted"/>
<reference evidence="1" key="1">
    <citation type="journal article" date="2014" name="Front. Microbiol.">
        <title>High frequency of phylogenetically diverse reductive dehalogenase-homologous genes in deep subseafloor sedimentary metagenomes.</title>
        <authorList>
            <person name="Kawai M."/>
            <person name="Futagami T."/>
            <person name="Toyoda A."/>
            <person name="Takaki Y."/>
            <person name="Nishi S."/>
            <person name="Hori S."/>
            <person name="Arai W."/>
            <person name="Tsubouchi T."/>
            <person name="Morono Y."/>
            <person name="Uchiyama I."/>
            <person name="Ito T."/>
            <person name="Fujiyama A."/>
            <person name="Inagaki F."/>
            <person name="Takami H."/>
        </authorList>
    </citation>
    <scope>NUCLEOTIDE SEQUENCE</scope>
    <source>
        <strain evidence="1">Expedition CK06-06</strain>
    </source>
</reference>
<accession>X1DNI1</accession>
<dbReference type="AlphaFoldDB" id="X1DNI1"/>